<feature type="domain" description="ImpA N-terminal" evidence="1">
    <location>
        <begin position="4"/>
        <end position="110"/>
    </location>
</feature>
<keyword evidence="3" id="KW-1185">Reference proteome</keyword>
<dbReference type="AlphaFoldDB" id="A0A133XLK6"/>
<dbReference type="EMBL" id="LODL01000010">
    <property type="protein sequence ID" value="KXB31830.1"/>
    <property type="molecule type" value="Genomic_DNA"/>
</dbReference>
<dbReference type="PANTHER" id="PTHR37951:SF1">
    <property type="entry name" value="TYPE VI SECRETION SYSTEM COMPONENT TSSA1"/>
    <property type="match status" value="1"/>
</dbReference>
<gene>
    <name evidence="2" type="ORF">AT959_05660</name>
</gene>
<organism evidence="2 3">
    <name type="scientific">Dechloromonas denitrificans</name>
    <dbReference type="NCBI Taxonomy" id="281362"/>
    <lineage>
        <taxon>Bacteria</taxon>
        <taxon>Pseudomonadati</taxon>
        <taxon>Pseudomonadota</taxon>
        <taxon>Betaproteobacteria</taxon>
        <taxon>Rhodocyclales</taxon>
        <taxon>Azonexaceae</taxon>
        <taxon>Dechloromonas</taxon>
    </lineage>
</organism>
<evidence type="ECO:0000313" key="2">
    <source>
        <dbReference type="EMBL" id="KXB31830.1"/>
    </source>
</evidence>
<dbReference type="Proteomes" id="UP000070186">
    <property type="component" value="Unassembled WGS sequence"/>
</dbReference>
<comment type="caution">
    <text evidence="2">The sequence shown here is derived from an EMBL/GenBank/DDBJ whole genome shotgun (WGS) entry which is preliminary data.</text>
</comment>
<name>A0A133XLK6_9RHOO</name>
<dbReference type="Pfam" id="PF06812">
    <property type="entry name" value="ImpA_N"/>
    <property type="match status" value="1"/>
</dbReference>
<proteinExistence type="predicted"/>
<dbReference type="STRING" id="281362.AT959_05660"/>
<reference evidence="2 3" key="1">
    <citation type="submission" date="2015-12" db="EMBL/GenBank/DDBJ databases">
        <title>Nitrous oxide reduction kinetics distinguish bacteria harboring typical versus atypical NosZ.</title>
        <authorList>
            <person name="Yoon S."/>
            <person name="Nissen S."/>
            <person name="Park D."/>
            <person name="Sanford R.A."/>
            <person name="Loeffler F.E."/>
        </authorList>
    </citation>
    <scope>NUCLEOTIDE SEQUENCE [LARGE SCALE GENOMIC DNA]</scope>
    <source>
        <strain evidence="2 3">ATCC BAA-841</strain>
    </source>
</reference>
<evidence type="ECO:0000259" key="1">
    <source>
        <dbReference type="Pfam" id="PF06812"/>
    </source>
</evidence>
<dbReference type="InterPro" id="IPR017740">
    <property type="entry name" value="TssA-like"/>
</dbReference>
<protein>
    <recommendedName>
        <fullName evidence="1">ImpA N-terminal domain-containing protein</fullName>
    </recommendedName>
</protein>
<sequence>MIFSAEFDAIQEARRFDDPTLAQGEWVSEFKEANWEKVIRSSEELLTQKTKDMRVVAWLIEAKGKLSGLAGLADGYALLGSLCEEFWNDIHPLPEDGDLEQRIGVFDWLTNQTLRLIREIPLTQSAKGNFSSTDHESARAMAKSMGRNPGIADNLVRSARVSLEAFETALKDTPLSYFKVQMEDAEQFKSSVKALQTILDQKMGEDTPSFGPLFDTLDNICHFFRRHAGDNSVKPAGNTLITSSPRGIERLEPSINSASGVPGNASISTRDQAIEQLKEIAEFFRRTEPHSPVAYLADKAAKWGRMPLHEWLRSIVKDDTALSRMEELLGVEAKTSESA</sequence>
<dbReference type="InterPro" id="IPR010657">
    <property type="entry name" value="ImpA_N"/>
</dbReference>
<dbReference type="NCBIfam" id="TIGR03363">
    <property type="entry name" value="VI_chp_8"/>
    <property type="match status" value="1"/>
</dbReference>
<accession>A0A133XLK6</accession>
<evidence type="ECO:0000313" key="3">
    <source>
        <dbReference type="Proteomes" id="UP000070186"/>
    </source>
</evidence>
<dbReference type="PANTHER" id="PTHR37951">
    <property type="entry name" value="CYTOPLASMIC PROTEIN-RELATED"/>
    <property type="match status" value="1"/>
</dbReference>